<dbReference type="CDD" id="cd06815">
    <property type="entry name" value="PLPDE_III_AR_like_1"/>
    <property type="match status" value="1"/>
</dbReference>
<dbReference type="Gene3D" id="3.20.20.10">
    <property type="entry name" value="Alanine racemase"/>
    <property type="match status" value="1"/>
</dbReference>
<keyword evidence="6" id="KW-1185">Reference proteome</keyword>
<feature type="domain" description="Alanine racemase N-terminal" evidence="4">
    <location>
        <begin position="7"/>
        <end position="224"/>
    </location>
</feature>
<dbReference type="Pfam" id="PF01168">
    <property type="entry name" value="Ala_racemase_N"/>
    <property type="match status" value="1"/>
</dbReference>
<dbReference type="GO" id="GO:0008784">
    <property type="term" value="F:alanine racemase activity"/>
    <property type="evidence" value="ECO:0007669"/>
    <property type="project" value="TreeGrafter"/>
</dbReference>
<keyword evidence="3" id="KW-0413">Isomerase</keyword>
<evidence type="ECO:0000256" key="3">
    <source>
        <dbReference type="ARBA" id="ARBA00023235"/>
    </source>
</evidence>
<dbReference type="EMBL" id="FMWL01000004">
    <property type="protein sequence ID" value="SCZ78400.1"/>
    <property type="molecule type" value="Genomic_DNA"/>
</dbReference>
<sequence>MYPRLKIDIPKIKHNAKVLRELCQNNGIEPMVVTKVHCAHPGITKAMVEVGYTMLADSRVENLKVLKSLAPGVKTVLLRLPMVSEINSVIEFADISLNSELKTLRALSSEAVKANKVHEVIIMVDLGDLREGVLPEDLESVVKEVLSMQNLAIAGIGVNLTCYGGVIPDDNNLGRLVELAKLIETKFNISLKYISGGNSSSLYKLIDNTLPKGITNLRLGEAVVLGRETAYGEKIENTYEDAFLLEAQIIELKEKDSVPTGKIGMDAFGNNPSFIDKGKMKRAIVAIGRQDVRVEGLTPVDAGVEIIGASSDHLILDVTGASRALEVGTVIGFRVDYGALLSLMTSKYVEKISE</sequence>
<proteinExistence type="predicted"/>
<organism evidence="5 6">
    <name type="scientific">Acidaminobacter hydrogenoformans DSM 2784</name>
    <dbReference type="NCBI Taxonomy" id="1120920"/>
    <lineage>
        <taxon>Bacteria</taxon>
        <taxon>Bacillati</taxon>
        <taxon>Bacillota</taxon>
        <taxon>Clostridia</taxon>
        <taxon>Peptostreptococcales</taxon>
        <taxon>Acidaminobacteraceae</taxon>
        <taxon>Acidaminobacter</taxon>
    </lineage>
</organism>
<evidence type="ECO:0000259" key="4">
    <source>
        <dbReference type="Pfam" id="PF01168"/>
    </source>
</evidence>
<evidence type="ECO:0000256" key="2">
    <source>
        <dbReference type="ARBA" id="ARBA00022898"/>
    </source>
</evidence>
<evidence type="ECO:0000313" key="6">
    <source>
        <dbReference type="Proteomes" id="UP000199208"/>
    </source>
</evidence>
<dbReference type="STRING" id="1120920.SAMN03080599_01247"/>
<dbReference type="GO" id="GO:0005829">
    <property type="term" value="C:cytosol"/>
    <property type="evidence" value="ECO:0007669"/>
    <property type="project" value="TreeGrafter"/>
</dbReference>
<gene>
    <name evidence="5" type="ORF">SAMN03080599_01247</name>
</gene>
<name>A0A1G5RXC6_9FIRM</name>
<evidence type="ECO:0000313" key="5">
    <source>
        <dbReference type="EMBL" id="SCZ78400.1"/>
    </source>
</evidence>
<reference evidence="5 6" key="1">
    <citation type="submission" date="2016-10" db="EMBL/GenBank/DDBJ databases">
        <authorList>
            <person name="de Groot N.N."/>
        </authorList>
    </citation>
    <scope>NUCLEOTIDE SEQUENCE [LARGE SCALE GENOMIC DNA]</scope>
    <source>
        <strain evidence="5 6">DSM 2784</strain>
    </source>
</reference>
<dbReference type="InterPro" id="IPR029066">
    <property type="entry name" value="PLP-binding_barrel"/>
</dbReference>
<dbReference type="AlphaFoldDB" id="A0A1G5RXC6"/>
<dbReference type="NCBIfam" id="NF040742">
    <property type="entry name" value="racem_Orr"/>
    <property type="match status" value="1"/>
</dbReference>
<dbReference type="GO" id="GO:0030170">
    <property type="term" value="F:pyridoxal phosphate binding"/>
    <property type="evidence" value="ECO:0007669"/>
    <property type="project" value="TreeGrafter"/>
</dbReference>
<dbReference type="Proteomes" id="UP000199208">
    <property type="component" value="Unassembled WGS sequence"/>
</dbReference>
<dbReference type="SUPFAM" id="SSF51419">
    <property type="entry name" value="PLP-binding barrel"/>
    <property type="match status" value="1"/>
</dbReference>
<dbReference type="OrthoDB" id="504078at2"/>
<dbReference type="InterPro" id="IPR000821">
    <property type="entry name" value="Ala_racemase"/>
</dbReference>
<dbReference type="InterPro" id="IPR001608">
    <property type="entry name" value="Ala_racemase_N"/>
</dbReference>
<comment type="cofactor">
    <cofactor evidence="1">
        <name>pyridoxal 5'-phosphate</name>
        <dbReference type="ChEBI" id="CHEBI:597326"/>
    </cofactor>
</comment>
<protein>
    <submittedName>
        <fullName evidence="5">Predicted amino acid racemase</fullName>
    </submittedName>
</protein>
<dbReference type="PANTHER" id="PTHR30511">
    <property type="entry name" value="ALANINE RACEMASE"/>
    <property type="match status" value="1"/>
</dbReference>
<dbReference type="RefSeq" id="WP_092590033.1">
    <property type="nucleotide sequence ID" value="NZ_FMWL01000004.1"/>
</dbReference>
<dbReference type="PANTHER" id="PTHR30511:SF3">
    <property type="entry name" value="LYSINE RACEMASE"/>
    <property type="match status" value="1"/>
</dbReference>
<accession>A0A1G5RXC6</accession>
<evidence type="ECO:0000256" key="1">
    <source>
        <dbReference type="ARBA" id="ARBA00001933"/>
    </source>
</evidence>
<keyword evidence="2" id="KW-0663">Pyridoxal phosphate</keyword>